<dbReference type="EMBL" id="JBEWTB010000002">
    <property type="protein sequence ID" value="MET4758693.1"/>
    <property type="molecule type" value="Genomic_DNA"/>
</dbReference>
<proteinExistence type="predicted"/>
<comment type="caution">
    <text evidence="1">The sequence shown here is derived from an EMBL/GenBank/DDBJ whole genome shotgun (WGS) entry which is preliminary data.</text>
</comment>
<dbReference type="SUPFAM" id="SSF48452">
    <property type="entry name" value="TPR-like"/>
    <property type="match status" value="1"/>
</dbReference>
<organism evidence="1 2">
    <name type="scientific">Endozoicomonas lisbonensis</name>
    <dbReference type="NCBI Taxonomy" id="3120522"/>
    <lineage>
        <taxon>Bacteria</taxon>
        <taxon>Pseudomonadati</taxon>
        <taxon>Pseudomonadota</taxon>
        <taxon>Gammaproteobacteria</taxon>
        <taxon>Oceanospirillales</taxon>
        <taxon>Endozoicomonadaceae</taxon>
        <taxon>Endozoicomonas</taxon>
    </lineage>
</organism>
<name>A0ABV2SLQ1_9GAMM</name>
<dbReference type="Pfam" id="PF14559">
    <property type="entry name" value="TPR_19"/>
    <property type="match status" value="1"/>
</dbReference>
<gene>
    <name evidence="1" type="ORF">V5J35_003885</name>
</gene>
<evidence type="ECO:0000313" key="2">
    <source>
        <dbReference type="Proteomes" id="UP001549366"/>
    </source>
</evidence>
<reference evidence="1 2" key="1">
    <citation type="submission" date="2024-06" db="EMBL/GenBank/DDBJ databases">
        <title>Genomic Encyclopedia of Type Strains, Phase V (KMG-V): Genome sequencing to study the core and pangenomes of soil and plant-associated prokaryotes.</title>
        <authorList>
            <person name="Whitman W."/>
        </authorList>
    </citation>
    <scope>NUCLEOTIDE SEQUENCE [LARGE SCALE GENOMIC DNA]</scope>
    <source>
        <strain evidence="1 2">NE40</strain>
    </source>
</reference>
<evidence type="ECO:0000313" key="1">
    <source>
        <dbReference type="EMBL" id="MET4758693.1"/>
    </source>
</evidence>
<dbReference type="InterPro" id="IPR011990">
    <property type="entry name" value="TPR-like_helical_dom_sf"/>
</dbReference>
<dbReference type="Gene3D" id="1.25.40.10">
    <property type="entry name" value="Tetratricopeptide repeat domain"/>
    <property type="match status" value="2"/>
</dbReference>
<dbReference type="InterPro" id="IPR036249">
    <property type="entry name" value="Thioredoxin-like_sf"/>
</dbReference>
<dbReference type="RefSeq" id="WP_354008751.1">
    <property type="nucleotide sequence ID" value="NZ_JBEWTA010000001.1"/>
</dbReference>
<dbReference type="SUPFAM" id="SSF52833">
    <property type="entry name" value="Thioredoxin-like"/>
    <property type="match status" value="1"/>
</dbReference>
<dbReference type="Proteomes" id="UP001549366">
    <property type="component" value="Unassembled WGS sequence"/>
</dbReference>
<dbReference type="Gene3D" id="3.40.30.10">
    <property type="entry name" value="Glutaredoxin"/>
    <property type="match status" value="1"/>
</dbReference>
<keyword evidence="2" id="KW-1185">Reference proteome</keyword>
<protein>
    <submittedName>
        <fullName evidence="1">Thioredoxin</fullName>
    </submittedName>
</protein>
<dbReference type="Pfam" id="PF14561">
    <property type="entry name" value="TPR_20"/>
    <property type="match status" value="1"/>
</dbReference>
<sequence length="290" mass="32349">MNESTAVGNIMDVTESNLQEVLQLSTEKLVMLFIGMGSDEASNQQLRMVEQLVNAYGGKMVLAKLDAEEQQIVAQQLITQLRANAIPVHAFLHEGRPVQVLCGPQTEQQLREVIDPLTMSPAEQIKLQVDALIEAGMIEQALELLQKILQEEPDNHGLQVLQVNLLLELGRMDDARQLLAVLPADAPGIAQPKAKLAFYEMVAEAPQRDVLEAQLHEDENDHEARYQLAIRLVIADDIESALDNLLVIVRRDRAFREDGARLLMLKVFEQLGAGNPVAKRYRGKLFGLMH</sequence>
<accession>A0ABV2SLQ1</accession>